<evidence type="ECO:0000256" key="3">
    <source>
        <dbReference type="ARBA" id="ARBA00007353"/>
    </source>
</evidence>
<evidence type="ECO:0000256" key="9">
    <source>
        <dbReference type="ARBA" id="ARBA00047989"/>
    </source>
</evidence>
<dbReference type="Pfam" id="PF02578">
    <property type="entry name" value="Cu-oxidase_4"/>
    <property type="match status" value="1"/>
</dbReference>
<dbReference type="InterPro" id="IPR038371">
    <property type="entry name" value="Cu_polyphenol_OxRdtase_sf"/>
</dbReference>
<gene>
    <name evidence="13" type="primary">pgeF</name>
    <name evidence="13" type="ORF">AB1207_01910</name>
</gene>
<dbReference type="InterPro" id="IPR011324">
    <property type="entry name" value="Cytotoxic_necrot_fac-like_cat"/>
</dbReference>
<reference evidence="13 14" key="1">
    <citation type="submission" date="2024-07" db="EMBL/GenBank/DDBJ databases">
        <authorList>
            <person name="Thanompreechachai J."/>
            <person name="Duangmal K."/>
        </authorList>
    </citation>
    <scope>NUCLEOTIDE SEQUENCE [LARGE SCALE GENOMIC DNA]</scope>
    <source>
        <strain evidence="13 14">KCTC 19886</strain>
    </source>
</reference>
<evidence type="ECO:0000256" key="2">
    <source>
        <dbReference type="ARBA" id="ARBA00003215"/>
    </source>
</evidence>
<evidence type="ECO:0000313" key="13">
    <source>
        <dbReference type="EMBL" id="MEW9263493.1"/>
    </source>
</evidence>
<keyword evidence="8" id="KW-0186">Copper</keyword>
<name>A0ABV3P1L1_9ACTN</name>
<comment type="catalytic activity">
    <reaction evidence="11">
        <text>S-methyl-5'-thioadenosine + phosphate = 5-(methylsulfanyl)-alpha-D-ribose 1-phosphate + adenine</text>
        <dbReference type="Rhea" id="RHEA:11852"/>
        <dbReference type="ChEBI" id="CHEBI:16708"/>
        <dbReference type="ChEBI" id="CHEBI:17509"/>
        <dbReference type="ChEBI" id="CHEBI:43474"/>
        <dbReference type="ChEBI" id="CHEBI:58533"/>
        <dbReference type="EC" id="2.4.2.28"/>
    </reaction>
    <physiologicalReaction direction="left-to-right" evidence="11">
        <dbReference type="Rhea" id="RHEA:11853"/>
    </physiologicalReaction>
</comment>
<dbReference type="Gene3D" id="3.60.140.10">
    <property type="entry name" value="CNF1/YfiH-like putative cysteine hydrolases"/>
    <property type="match status" value="1"/>
</dbReference>
<proteinExistence type="inferred from homology"/>
<comment type="function">
    <text evidence="2">Purine nucleoside enzyme that catalyzes the phosphorolysis of adenosine and inosine nucleosides, yielding D-ribose 1-phosphate and the respective free bases, adenine and hypoxanthine. Also catalyzes the phosphorolysis of S-methyl-5'-thioadenosine into adenine and S-methyl-5-thio-alpha-D-ribose 1-phosphate. Also has adenosine deaminase activity.</text>
</comment>
<comment type="catalytic activity">
    <reaction evidence="10">
        <text>adenosine + phosphate = alpha-D-ribose 1-phosphate + adenine</text>
        <dbReference type="Rhea" id="RHEA:27642"/>
        <dbReference type="ChEBI" id="CHEBI:16335"/>
        <dbReference type="ChEBI" id="CHEBI:16708"/>
        <dbReference type="ChEBI" id="CHEBI:43474"/>
        <dbReference type="ChEBI" id="CHEBI:57720"/>
        <dbReference type="EC" id="2.4.2.1"/>
    </reaction>
    <physiologicalReaction direction="left-to-right" evidence="10">
        <dbReference type="Rhea" id="RHEA:27643"/>
    </physiologicalReaction>
</comment>
<sequence length="245" mass="24462">MATDAPLSTVPLLDAGLPAGVHGGFTTRAGGTGRAPFAGLNLGDHVGDDPARVAAHREALRRSVRADVLVVPRQVHGADVVEVVSPPATAPEADALFTRVPGIAVAVVVADCVPVLLADAGGGLVGVAHAGRPGLVAGVVPALVAAMRSAGARHLLAALGPSVCGGCYEVPQAMADDVAAQVPAARARTRWGTAAVDVAAGVRSQLDALGVPARDLGRCTVEHDDLFSFRRDGSTGRSAGVVVLA</sequence>
<dbReference type="SUPFAM" id="SSF64438">
    <property type="entry name" value="CNF1/YfiH-like putative cysteine hydrolases"/>
    <property type="match status" value="1"/>
</dbReference>
<comment type="catalytic activity">
    <reaction evidence="9">
        <text>adenosine + H2O + H(+) = inosine + NH4(+)</text>
        <dbReference type="Rhea" id="RHEA:24408"/>
        <dbReference type="ChEBI" id="CHEBI:15377"/>
        <dbReference type="ChEBI" id="CHEBI:15378"/>
        <dbReference type="ChEBI" id="CHEBI:16335"/>
        <dbReference type="ChEBI" id="CHEBI:17596"/>
        <dbReference type="ChEBI" id="CHEBI:28938"/>
        <dbReference type="EC" id="3.5.4.4"/>
    </reaction>
    <physiologicalReaction direction="left-to-right" evidence="9">
        <dbReference type="Rhea" id="RHEA:24409"/>
    </physiologicalReaction>
</comment>
<keyword evidence="14" id="KW-1185">Reference proteome</keyword>
<dbReference type="NCBIfam" id="TIGR00726">
    <property type="entry name" value="peptidoglycan editing factor PgeF"/>
    <property type="match status" value="1"/>
</dbReference>
<accession>A0ABV3P1L1</accession>
<evidence type="ECO:0000256" key="6">
    <source>
        <dbReference type="ARBA" id="ARBA00022801"/>
    </source>
</evidence>
<dbReference type="PANTHER" id="PTHR30616">
    <property type="entry name" value="UNCHARACTERIZED PROTEIN YFIH"/>
    <property type="match status" value="1"/>
</dbReference>
<comment type="catalytic activity">
    <reaction evidence="1">
        <text>inosine + phosphate = alpha-D-ribose 1-phosphate + hypoxanthine</text>
        <dbReference type="Rhea" id="RHEA:27646"/>
        <dbReference type="ChEBI" id="CHEBI:17368"/>
        <dbReference type="ChEBI" id="CHEBI:17596"/>
        <dbReference type="ChEBI" id="CHEBI:43474"/>
        <dbReference type="ChEBI" id="CHEBI:57720"/>
        <dbReference type="EC" id="2.4.2.1"/>
    </reaction>
    <physiologicalReaction direction="left-to-right" evidence="1">
        <dbReference type="Rhea" id="RHEA:27647"/>
    </physiologicalReaction>
</comment>
<evidence type="ECO:0000256" key="4">
    <source>
        <dbReference type="ARBA" id="ARBA00022679"/>
    </source>
</evidence>
<dbReference type="PANTHER" id="PTHR30616:SF2">
    <property type="entry name" value="PURINE NUCLEOSIDE PHOSPHORYLASE LACC1"/>
    <property type="match status" value="1"/>
</dbReference>
<keyword evidence="4" id="KW-0808">Transferase</keyword>
<comment type="similarity">
    <text evidence="3 12">Belongs to the purine nucleoside phosphorylase YfiH/LACC1 family.</text>
</comment>
<dbReference type="RefSeq" id="WP_367636072.1">
    <property type="nucleotide sequence ID" value="NZ_JBFNQN010000001.1"/>
</dbReference>
<keyword evidence="5" id="KW-0479">Metal-binding</keyword>
<dbReference type="CDD" id="cd16833">
    <property type="entry name" value="YfiH"/>
    <property type="match status" value="1"/>
</dbReference>
<comment type="caution">
    <text evidence="13">The sequence shown here is derived from an EMBL/GenBank/DDBJ whole genome shotgun (WGS) entry which is preliminary data.</text>
</comment>
<evidence type="ECO:0000256" key="8">
    <source>
        <dbReference type="ARBA" id="ARBA00023008"/>
    </source>
</evidence>
<protein>
    <recommendedName>
        <fullName evidence="12">Purine nucleoside phosphorylase</fullName>
    </recommendedName>
</protein>
<evidence type="ECO:0000256" key="7">
    <source>
        <dbReference type="ARBA" id="ARBA00022833"/>
    </source>
</evidence>
<keyword evidence="7" id="KW-0862">Zinc</keyword>
<evidence type="ECO:0000256" key="5">
    <source>
        <dbReference type="ARBA" id="ARBA00022723"/>
    </source>
</evidence>
<dbReference type="Proteomes" id="UP001555826">
    <property type="component" value="Unassembled WGS sequence"/>
</dbReference>
<organism evidence="13 14">
    <name type="scientific">Kineococcus endophyticus</name>
    <dbReference type="NCBI Taxonomy" id="1181883"/>
    <lineage>
        <taxon>Bacteria</taxon>
        <taxon>Bacillati</taxon>
        <taxon>Actinomycetota</taxon>
        <taxon>Actinomycetes</taxon>
        <taxon>Kineosporiales</taxon>
        <taxon>Kineosporiaceae</taxon>
        <taxon>Kineococcus</taxon>
    </lineage>
</organism>
<evidence type="ECO:0000256" key="12">
    <source>
        <dbReference type="RuleBase" id="RU361274"/>
    </source>
</evidence>
<evidence type="ECO:0000256" key="10">
    <source>
        <dbReference type="ARBA" id="ARBA00048968"/>
    </source>
</evidence>
<dbReference type="EMBL" id="JBFNQN010000001">
    <property type="protein sequence ID" value="MEW9263493.1"/>
    <property type="molecule type" value="Genomic_DNA"/>
</dbReference>
<dbReference type="InterPro" id="IPR003730">
    <property type="entry name" value="Cu_polyphenol_OxRdtase"/>
</dbReference>
<keyword evidence="6" id="KW-0378">Hydrolase</keyword>
<evidence type="ECO:0000256" key="11">
    <source>
        <dbReference type="ARBA" id="ARBA00049893"/>
    </source>
</evidence>
<evidence type="ECO:0000256" key="1">
    <source>
        <dbReference type="ARBA" id="ARBA00000553"/>
    </source>
</evidence>
<evidence type="ECO:0000313" key="14">
    <source>
        <dbReference type="Proteomes" id="UP001555826"/>
    </source>
</evidence>